<keyword evidence="1" id="KW-1185">Reference proteome</keyword>
<evidence type="ECO:0000313" key="2">
    <source>
        <dbReference type="WBParaSite" id="nRc.2.0.1.t24742-RA"/>
    </source>
</evidence>
<organism evidence="1 2">
    <name type="scientific">Romanomermis culicivorax</name>
    <name type="common">Nematode worm</name>
    <dbReference type="NCBI Taxonomy" id="13658"/>
    <lineage>
        <taxon>Eukaryota</taxon>
        <taxon>Metazoa</taxon>
        <taxon>Ecdysozoa</taxon>
        <taxon>Nematoda</taxon>
        <taxon>Enoplea</taxon>
        <taxon>Dorylaimia</taxon>
        <taxon>Mermithida</taxon>
        <taxon>Mermithoidea</taxon>
        <taxon>Mermithidae</taxon>
        <taxon>Romanomermis</taxon>
    </lineage>
</organism>
<name>A0A915JFX8_ROMCU</name>
<dbReference type="WBParaSite" id="nRc.2.0.1.t24742-RA">
    <property type="protein sequence ID" value="nRc.2.0.1.t24742-RA"/>
    <property type="gene ID" value="nRc.2.0.1.g24742"/>
</dbReference>
<proteinExistence type="predicted"/>
<sequence>MFGYWPANPKEPILVDIGKVRQLLQFIQESSISHGYRVCGNLFNNWPKRKSSTQYASVKHVNIDKRPNNRPKECQQLFGKMMPTTQLKKQ</sequence>
<evidence type="ECO:0000313" key="1">
    <source>
        <dbReference type="Proteomes" id="UP000887565"/>
    </source>
</evidence>
<accession>A0A915JFX8</accession>
<reference evidence="2" key="1">
    <citation type="submission" date="2022-11" db="UniProtKB">
        <authorList>
            <consortium name="WormBaseParasite"/>
        </authorList>
    </citation>
    <scope>IDENTIFICATION</scope>
</reference>
<dbReference type="Proteomes" id="UP000887565">
    <property type="component" value="Unplaced"/>
</dbReference>
<protein>
    <submittedName>
        <fullName evidence="2">Uncharacterized protein</fullName>
    </submittedName>
</protein>
<dbReference type="AlphaFoldDB" id="A0A915JFX8"/>